<feature type="chain" id="PRO_5042051059" evidence="1">
    <location>
        <begin position="24"/>
        <end position="242"/>
    </location>
</feature>
<dbReference type="RefSeq" id="WP_274494825.1">
    <property type="nucleotide sequence ID" value="NZ_CP118166.1"/>
</dbReference>
<evidence type="ECO:0000313" key="2">
    <source>
        <dbReference type="EMBL" id="WDI32874.1"/>
    </source>
</evidence>
<name>A0AAE9ZDC5_9PROT</name>
<accession>A0AAE9ZDC5</accession>
<keyword evidence="1" id="KW-0732">Signal</keyword>
<evidence type="ECO:0000256" key="1">
    <source>
        <dbReference type="SAM" id="SignalP"/>
    </source>
</evidence>
<proteinExistence type="predicted"/>
<keyword evidence="3" id="KW-1185">Reference proteome</keyword>
<protein>
    <submittedName>
        <fullName evidence="2">Uncharacterized protein</fullName>
    </submittedName>
</protein>
<gene>
    <name evidence="2" type="ORF">PUV54_06645</name>
</gene>
<feature type="signal peptide" evidence="1">
    <location>
        <begin position="1"/>
        <end position="23"/>
    </location>
</feature>
<evidence type="ECO:0000313" key="3">
    <source>
        <dbReference type="Proteomes" id="UP001214043"/>
    </source>
</evidence>
<organism evidence="2 3">
    <name type="scientific">Hyphococcus flavus</name>
    <dbReference type="NCBI Taxonomy" id="1866326"/>
    <lineage>
        <taxon>Bacteria</taxon>
        <taxon>Pseudomonadati</taxon>
        <taxon>Pseudomonadota</taxon>
        <taxon>Alphaproteobacteria</taxon>
        <taxon>Parvularculales</taxon>
        <taxon>Parvularculaceae</taxon>
        <taxon>Hyphococcus</taxon>
    </lineage>
</organism>
<dbReference type="KEGG" id="hfl:PUV54_06645"/>
<dbReference type="EMBL" id="CP118166">
    <property type="protein sequence ID" value="WDI32874.1"/>
    <property type="molecule type" value="Genomic_DNA"/>
</dbReference>
<sequence length="242" mass="27052">MTRAFRPAIFFTFILLLATPARAESALEHHTAPMLHAAAEKAAAFAENNYAFTVEHWSKEGDDEIVATVRFDPRREKGERWALLAPAYEDLNKAGRKALKALEKSKTEDHPLLYDKLNEMVEKAELVEETETHAVFVAQVDEDDFPKDALEVFITLDKAGEYVSSISVRSKKPFKPMPIAKVEHLIQTQHFAAPDEDGAPAFLARTEGIVSGEAMFRDFKSETRQVFSDIELVEIAADSAGE</sequence>
<reference evidence="2" key="1">
    <citation type="submission" date="2023-02" db="EMBL/GenBank/DDBJ databases">
        <title>Genome sequence of Hyphococcus flavus.</title>
        <authorList>
            <person name="Rong J.-C."/>
            <person name="Zhao Q."/>
            <person name="Yi M."/>
            <person name="Wu J.-Y."/>
        </authorList>
    </citation>
    <scope>NUCLEOTIDE SEQUENCE</scope>
    <source>
        <strain evidence="2">MCCC 1K03223</strain>
    </source>
</reference>
<dbReference type="Proteomes" id="UP001214043">
    <property type="component" value="Chromosome"/>
</dbReference>
<dbReference type="AlphaFoldDB" id="A0AAE9ZDC5"/>